<dbReference type="Proteomes" id="UP001589589">
    <property type="component" value="Unassembled WGS sequence"/>
</dbReference>
<evidence type="ECO:0000259" key="1">
    <source>
        <dbReference type="SMART" id="SM00860"/>
    </source>
</evidence>
<dbReference type="Pfam" id="PF09346">
    <property type="entry name" value="SMI1_KNR4"/>
    <property type="match status" value="1"/>
</dbReference>
<comment type="caution">
    <text evidence="2">The sequence shown here is derived from an EMBL/GenBank/DDBJ whole genome shotgun (WGS) entry which is preliminary data.</text>
</comment>
<evidence type="ECO:0000313" key="3">
    <source>
        <dbReference type="Proteomes" id="UP001589589"/>
    </source>
</evidence>
<dbReference type="RefSeq" id="WP_290263466.1">
    <property type="nucleotide sequence ID" value="NZ_JAUFQQ010000003.1"/>
</dbReference>
<evidence type="ECO:0000313" key="2">
    <source>
        <dbReference type="EMBL" id="MFB9065808.1"/>
    </source>
</evidence>
<organism evidence="2 3">
    <name type="scientific">Flavobacterium branchiarum</name>
    <dbReference type="NCBI Taxonomy" id="1114870"/>
    <lineage>
        <taxon>Bacteria</taxon>
        <taxon>Pseudomonadati</taxon>
        <taxon>Bacteroidota</taxon>
        <taxon>Flavobacteriia</taxon>
        <taxon>Flavobacteriales</taxon>
        <taxon>Flavobacteriaceae</taxon>
        <taxon>Flavobacterium</taxon>
    </lineage>
</organism>
<feature type="domain" description="Knr4/Smi1-like" evidence="1">
    <location>
        <begin position="10"/>
        <end position="120"/>
    </location>
</feature>
<protein>
    <submittedName>
        <fullName evidence="2">SMI1/KNR4 family protein</fullName>
    </submittedName>
</protein>
<dbReference type="InterPro" id="IPR037883">
    <property type="entry name" value="Knr4/Smi1-like_sf"/>
</dbReference>
<proteinExistence type="predicted"/>
<dbReference type="Gene3D" id="3.40.1580.10">
    <property type="entry name" value="SMI1/KNR4-like"/>
    <property type="match status" value="1"/>
</dbReference>
<accession>A0ABV5FQN0</accession>
<sequence length="121" mass="13892">MKSINKNVAPTSEEIDLFLKQIDFILPEGFIDFFIETDGADISTDENFILLWALTEMIQLNKDYNVEEYAPEFFIFGSDGGDIAFAIERITGDIYEMPFIGMSKEESVFRNNSFTDFIESI</sequence>
<dbReference type="SMART" id="SM00860">
    <property type="entry name" value="SMI1_KNR4"/>
    <property type="match status" value="1"/>
</dbReference>
<dbReference type="InterPro" id="IPR018958">
    <property type="entry name" value="Knr4/Smi1-like_dom"/>
</dbReference>
<reference evidence="2 3" key="1">
    <citation type="submission" date="2024-09" db="EMBL/GenBank/DDBJ databases">
        <authorList>
            <person name="Sun Q."/>
            <person name="Mori K."/>
        </authorList>
    </citation>
    <scope>NUCLEOTIDE SEQUENCE [LARGE SCALE GENOMIC DNA]</scope>
    <source>
        <strain evidence="2 3">CECT 7908</strain>
    </source>
</reference>
<gene>
    <name evidence="2" type="ORF">ACFFUQ_17440</name>
</gene>
<dbReference type="EMBL" id="JBHMEX010000056">
    <property type="protein sequence ID" value="MFB9065808.1"/>
    <property type="molecule type" value="Genomic_DNA"/>
</dbReference>
<dbReference type="SUPFAM" id="SSF160631">
    <property type="entry name" value="SMI1/KNR4-like"/>
    <property type="match status" value="1"/>
</dbReference>
<keyword evidence="3" id="KW-1185">Reference proteome</keyword>
<name>A0ABV5FQN0_9FLAO</name>